<evidence type="ECO:0000256" key="10">
    <source>
        <dbReference type="ARBA" id="ARBA00060856"/>
    </source>
</evidence>
<feature type="transmembrane region" description="Helical" evidence="12">
    <location>
        <begin position="12"/>
        <end position="29"/>
    </location>
</feature>
<evidence type="ECO:0000256" key="9">
    <source>
        <dbReference type="ARBA" id="ARBA00059018"/>
    </source>
</evidence>
<dbReference type="InterPro" id="IPR005665">
    <property type="entry name" value="SecF_bac"/>
</dbReference>
<keyword evidence="4 12" id="KW-0812">Transmembrane</keyword>
<accession>A0A9W6GJU6</accession>
<comment type="function">
    <text evidence="9 12">Part of the Sec protein translocase complex. Interacts with the SecYEG preprotein conducting channel. SecDF uses the proton motive force (PMF) to complete protein translocation after the ATP-dependent function of SecA.</text>
</comment>
<dbReference type="PRINTS" id="PR01755">
    <property type="entry name" value="SECFTRNLCASE"/>
</dbReference>
<evidence type="ECO:0000256" key="4">
    <source>
        <dbReference type="ARBA" id="ARBA00022692"/>
    </source>
</evidence>
<dbReference type="NCBIfam" id="TIGR00916">
    <property type="entry name" value="2A0604s01"/>
    <property type="match status" value="1"/>
</dbReference>
<dbReference type="RefSeq" id="WP_281834145.1">
    <property type="nucleotide sequence ID" value="NZ_BSDY01000004.1"/>
</dbReference>
<protein>
    <recommendedName>
        <fullName evidence="12">Protein-export membrane protein SecF</fullName>
    </recommendedName>
</protein>
<dbReference type="InterPro" id="IPR048634">
    <property type="entry name" value="SecD_SecF_C"/>
</dbReference>
<keyword evidence="3 12" id="KW-1003">Cell membrane</keyword>
<feature type="domain" description="Protein export membrane protein SecD/SecF C-terminal" evidence="13">
    <location>
        <begin position="111"/>
        <end position="285"/>
    </location>
</feature>
<organism evidence="14 15">
    <name type="scientific">Propionigenium maris DSM 9537</name>
    <dbReference type="NCBI Taxonomy" id="1123000"/>
    <lineage>
        <taxon>Bacteria</taxon>
        <taxon>Fusobacteriati</taxon>
        <taxon>Fusobacteriota</taxon>
        <taxon>Fusobacteriia</taxon>
        <taxon>Fusobacteriales</taxon>
        <taxon>Fusobacteriaceae</taxon>
        <taxon>Propionigenium</taxon>
    </lineage>
</organism>
<dbReference type="GO" id="GO:0015450">
    <property type="term" value="F:protein-transporting ATPase activity"/>
    <property type="evidence" value="ECO:0007669"/>
    <property type="project" value="InterPro"/>
</dbReference>
<evidence type="ECO:0000256" key="2">
    <source>
        <dbReference type="ARBA" id="ARBA00022448"/>
    </source>
</evidence>
<feature type="transmembrane region" description="Helical" evidence="12">
    <location>
        <begin position="258"/>
        <end position="284"/>
    </location>
</feature>
<reference evidence="14" key="1">
    <citation type="submission" date="2022-12" db="EMBL/GenBank/DDBJ databases">
        <title>Reference genome sequencing for broad-spectrum identification of bacterial and archaeal isolates by mass spectrometry.</title>
        <authorList>
            <person name="Sekiguchi Y."/>
            <person name="Tourlousse D.M."/>
        </authorList>
    </citation>
    <scope>NUCLEOTIDE SEQUENCE</scope>
    <source>
        <strain evidence="14">10succ1</strain>
    </source>
</reference>
<dbReference type="AlphaFoldDB" id="A0A9W6GJU6"/>
<dbReference type="GO" id="GO:0006605">
    <property type="term" value="P:protein targeting"/>
    <property type="evidence" value="ECO:0007669"/>
    <property type="project" value="UniProtKB-UniRule"/>
</dbReference>
<dbReference type="EMBL" id="BSDY01000004">
    <property type="protein sequence ID" value="GLI55573.1"/>
    <property type="molecule type" value="Genomic_DNA"/>
</dbReference>
<comment type="caution">
    <text evidence="14">The sequence shown here is derived from an EMBL/GenBank/DDBJ whole genome shotgun (WGS) entry which is preliminary data.</text>
</comment>
<dbReference type="FunFam" id="1.20.1640.10:FF:000024">
    <property type="entry name" value="Multifunctional fusion protein"/>
    <property type="match status" value="1"/>
</dbReference>
<feature type="transmembrane region" description="Helical" evidence="12">
    <location>
        <begin position="155"/>
        <end position="178"/>
    </location>
</feature>
<dbReference type="GO" id="GO:0005886">
    <property type="term" value="C:plasma membrane"/>
    <property type="evidence" value="ECO:0007669"/>
    <property type="project" value="UniProtKB-SubCell"/>
</dbReference>
<dbReference type="HAMAP" id="MF_01464_B">
    <property type="entry name" value="SecF_B"/>
    <property type="match status" value="1"/>
</dbReference>
<keyword evidence="2 12" id="KW-0813">Transport</keyword>
<proteinExistence type="inferred from homology"/>
<dbReference type="PANTHER" id="PTHR30081">
    <property type="entry name" value="PROTEIN-EXPORT MEMBRANE PROTEIN SEC"/>
    <property type="match status" value="1"/>
</dbReference>
<keyword evidence="6 12" id="KW-1133">Transmembrane helix</keyword>
<evidence type="ECO:0000259" key="13">
    <source>
        <dbReference type="Pfam" id="PF02355"/>
    </source>
</evidence>
<comment type="similarity">
    <text evidence="10">In the C-terminal section; belongs to the SecD/SecF family. SecF subfamily.</text>
</comment>
<sequence>MRINVVDNVKKWLGISAIVVTVALVGLLFKGLNYGIDFTGGNLYQVNFEKEVSLAEVNGYLDELSSTYGEVDANSRKVQVSSGGVVIIRTPEMTEEAKNAFLDDLNGLGKYDLERSDKVGATVGEELKTSAIYALLIGGALIVLYITLRFEFKFAVAAITALIHDIIISVGAIALLGYEVNTPFIAAVLTLLGYSINDTIVVFDRIRETVRRKNSGTLGECIDKSINQVMTRSINTSLTTFLAVVAILVFGGDSLKTFITTLLFGVIAGTYSSIFVASPVVYLLEKGKKEEVVEHLQ</sequence>
<evidence type="ECO:0000256" key="11">
    <source>
        <dbReference type="ARBA" id="ARBA00061053"/>
    </source>
</evidence>
<evidence type="ECO:0000313" key="14">
    <source>
        <dbReference type="EMBL" id="GLI55573.1"/>
    </source>
</evidence>
<dbReference type="Pfam" id="PF07549">
    <property type="entry name" value="Sec_GG"/>
    <property type="match status" value="1"/>
</dbReference>
<comment type="subunit">
    <text evidence="12">Forms a complex with SecD. Part of the essential Sec protein translocation apparatus which comprises SecA, SecYEG and auxiliary proteins SecDF. Other proteins may also be involved.</text>
</comment>
<dbReference type="InterPro" id="IPR022646">
    <property type="entry name" value="SecD/SecF_CS"/>
</dbReference>
<dbReference type="InterPro" id="IPR022645">
    <property type="entry name" value="SecD/SecF_bac"/>
</dbReference>
<keyword evidence="8 12" id="KW-0472">Membrane</keyword>
<dbReference type="Proteomes" id="UP001144471">
    <property type="component" value="Unassembled WGS sequence"/>
</dbReference>
<evidence type="ECO:0000256" key="3">
    <source>
        <dbReference type="ARBA" id="ARBA00022475"/>
    </source>
</evidence>
<evidence type="ECO:0000256" key="5">
    <source>
        <dbReference type="ARBA" id="ARBA00022927"/>
    </source>
</evidence>
<feature type="transmembrane region" description="Helical" evidence="12">
    <location>
        <begin position="130"/>
        <end position="148"/>
    </location>
</feature>
<gene>
    <name evidence="12 14" type="primary">secF</name>
    <name evidence="14" type="ORF">PM10SUCC1_10870</name>
</gene>
<evidence type="ECO:0000256" key="8">
    <source>
        <dbReference type="ARBA" id="ARBA00023136"/>
    </source>
</evidence>
<keyword evidence="7 12" id="KW-0811">Translocation</keyword>
<comment type="similarity">
    <text evidence="11">In the N-terminal section; belongs to the SecD/SecF family. SecD subfamily.</text>
</comment>
<evidence type="ECO:0000313" key="15">
    <source>
        <dbReference type="Proteomes" id="UP001144471"/>
    </source>
</evidence>
<name>A0A9W6GJU6_9FUSO</name>
<dbReference type="Gene3D" id="1.20.1640.10">
    <property type="entry name" value="Multidrug efflux transporter AcrB transmembrane domain"/>
    <property type="match status" value="1"/>
</dbReference>
<dbReference type="InterPro" id="IPR055344">
    <property type="entry name" value="SecD_SecF_C_bact"/>
</dbReference>
<dbReference type="GO" id="GO:0043952">
    <property type="term" value="P:protein transport by the Sec complex"/>
    <property type="evidence" value="ECO:0007669"/>
    <property type="project" value="UniProtKB-UniRule"/>
</dbReference>
<dbReference type="GO" id="GO:0065002">
    <property type="term" value="P:intracellular protein transmembrane transport"/>
    <property type="evidence" value="ECO:0007669"/>
    <property type="project" value="UniProtKB-UniRule"/>
</dbReference>
<evidence type="ECO:0000256" key="6">
    <source>
        <dbReference type="ARBA" id="ARBA00022989"/>
    </source>
</evidence>
<evidence type="ECO:0000256" key="12">
    <source>
        <dbReference type="HAMAP-Rule" id="MF_01464"/>
    </source>
</evidence>
<evidence type="ECO:0000256" key="1">
    <source>
        <dbReference type="ARBA" id="ARBA00004651"/>
    </source>
</evidence>
<comment type="subcellular location">
    <subcellularLocation>
        <location evidence="1 12">Cell membrane</location>
        <topology evidence="1 12">Multi-pass membrane protein</topology>
    </subcellularLocation>
</comment>
<dbReference type="InterPro" id="IPR022813">
    <property type="entry name" value="SecD/SecF_arch_bac"/>
</dbReference>
<dbReference type="Pfam" id="PF02355">
    <property type="entry name" value="SecD_SecF_C"/>
    <property type="match status" value="1"/>
</dbReference>
<keyword evidence="5 12" id="KW-0653">Protein transport</keyword>
<dbReference type="NCBIfam" id="TIGR00966">
    <property type="entry name" value="transloc_SecF"/>
    <property type="match status" value="1"/>
</dbReference>
<evidence type="ECO:0000256" key="7">
    <source>
        <dbReference type="ARBA" id="ARBA00023010"/>
    </source>
</evidence>
<keyword evidence="15" id="KW-1185">Reference proteome</keyword>
<dbReference type="SUPFAM" id="SSF82866">
    <property type="entry name" value="Multidrug efflux transporter AcrB transmembrane domain"/>
    <property type="match status" value="1"/>
</dbReference>
<dbReference type="PANTHER" id="PTHR30081:SF8">
    <property type="entry name" value="PROTEIN TRANSLOCASE SUBUNIT SECF"/>
    <property type="match status" value="1"/>
</dbReference>
<comment type="similarity">
    <text evidence="12">Belongs to the SecD/SecF family. SecF subfamily.</text>
</comment>
<feature type="transmembrane region" description="Helical" evidence="12">
    <location>
        <begin position="184"/>
        <end position="203"/>
    </location>
</feature>
<feature type="transmembrane region" description="Helical" evidence="12">
    <location>
        <begin position="234"/>
        <end position="252"/>
    </location>
</feature>